<dbReference type="PANTHER" id="PTHR11012:SF30">
    <property type="entry name" value="PROTEIN KINASE-LIKE DOMAIN-CONTAINING"/>
    <property type="match status" value="1"/>
</dbReference>
<evidence type="ECO:0000259" key="1">
    <source>
        <dbReference type="SMART" id="SM00587"/>
    </source>
</evidence>
<dbReference type="SUPFAM" id="SSF56112">
    <property type="entry name" value="Protein kinase-like (PK-like)"/>
    <property type="match status" value="1"/>
</dbReference>
<feature type="domain" description="CHK kinase-like" evidence="1">
    <location>
        <begin position="149"/>
        <end position="322"/>
    </location>
</feature>
<organism evidence="2">
    <name type="scientific">Fopius arisanus</name>
    <dbReference type="NCBI Taxonomy" id="64838"/>
    <lineage>
        <taxon>Eukaryota</taxon>
        <taxon>Metazoa</taxon>
        <taxon>Ecdysozoa</taxon>
        <taxon>Arthropoda</taxon>
        <taxon>Hexapoda</taxon>
        <taxon>Insecta</taxon>
        <taxon>Pterygota</taxon>
        <taxon>Neoptera</taxon>
        <taxon>Endopterygota</taxon>
        <taxon>Hymenoptera</taxon>
        <taxon>Apocrita</taxon>
        <taxon>Ichneumonoidea</taxon>
        <taxon>Braconidae</taxon>
        <taxon>Opiinae</taxon>
        <taxon>Fopius</taxon>
    </lineage>
</organism>
<sequence length="369" mass="43317">MKLKIFENSVRLTYSISEYLRMGETTLESINFIETDLIPEMVHNRCFCESGSREFVEFESVSVRPLITSRVNKTRELYRGKVIIRFSGEPKSFDIIIKLLPTSCQDDDRAYGSFLNEEMFYNKMTAKFKLNIYPKCYAADMGRYGRPVVVLEDLEAVGYRHLSTKLDGNHLKLLLQAIAEFHACGIDLKHKEFSIFREFYAKLIETKSDGDKYMEKFYRALHILKENESEYVERLRRELGSREMRCEANENPFFTICHGNLDLNHSLFFYDGERPISVQILGWNRMVYTSPTIDLESILRETQLEKNCITEIHKNFDDYFDTLFSSSTTLKNEGLRMFFRAIFVFLVFSTIPESPENEHELINFLNSLL</sequence>
<protein>
    <recommendedName>
        <fullName evidence="1">CHK kinase-like domain-containing protein</fullName>
    </recommendedName>
</protein>
<dbReference type="InterPro" id="IPR015897">
    <property type="entry name" value="CHK_kinase-like"/>
</dbReference>
<dbReference type="AlphaFoldDB" id="A0A0C9R2K9"/>
<dbReference type="EMBL" id="GBYB01001091">
    <property type="protein sequence ID" value="JAG70858.1"/>
    <property type="molecule type" value="Transcribed_RNA"/>
</dbReference>
<dbReference type="InterPro" id="IPR011009">
    <property type="entry name" value="Kinase-like_dom_sf"/>
</dbReference>
<gene>
    <name evidence="2" type="ORF">g.21592</name>
</gene>
<dbReference type="PANTHER" id="PTHR11012">
    <property type="entry name" value="PROTEIN KINASE-LIKE DOMAIN-CONTAINING"/>
    <property type="match status" value="1"/>
</dbReference>
<dbReference type="SMART" id="SM00587">
    <property type="entry name" value="CHK"/>
    <property type="match status" value="1"/>
</dbReference>
<name>A0A0C9R2K9_9HYME</name>
<reference evidence="2" key="1">
    <citation type="submission" date="2015-01" db="EMBL/GenBank/DDBJ databases">
        <title>Transcriptome Assembly of Fopius arisanus.</title>
        <authorList>
            <person name="Geib S."/>
        </authorList>
    </citation>
    <scope>NUCLEOTIDE SEQUENCE</scope>
</reference>
<evidence type="ECO:0000313" key="2">
    <source>
        <dbReference type="EMBL" id="JAG70858.1"/>
    </source>
</evidence>
<accession>A0A0C9R2K9</accession>
<proteinExistence type="predicted"/>
<dbReference type="InterPro" id="IPR004119">
    <property type="entry name" value="EcKL"/>
</dbReference>
<dbReference type="Pfam" id="PF02958">
    <property type="entry name" value="EcKL"/>
    <property type="match status" value="1"/>
</dbReference>